<evidence type="ECO:0000313" key="4">
    <source>
        <dbReference type="Proteomes" id="UP001372834"/>
    </source>
</evidence>
<dbReference type="SUPFAM" id="SSF81383">
    <property type="entry name" value="F-box domain"/>
    <property type="match status" value="1"/>
</dbReference>
<proteinExistence type="predicted"/>
<dbReference type="InterPro" id="IPR052821">
    <property type="entry name" value="F-box_only_SRC"/>
</dbReference>
<name>A0AAN8PGG0_POLSC</name>
<dbReference type="SMART" id="SM00256">
    <property type="entry name" value="FBOX"/>
    <property type="match status" value="1"/>
</dbReference>
<comment type="caution">
    <text evidence="3">The sequence shown here is derived from an EMBL/GenBank/DDBJ whole genome shotgun (WGS) entry which is preliminary data.</text>
</comment>
<evidence type="ECO:0000313" key="3">
    <source>
        <dbReference type="EMBL" id="KAK6622868.1"/>
    </source>
</evidence>
<dbReference type="PANTHER" id="PTHR46432:SF1">
    <property type="entry name" value="F-BOX ONLY PROTEIN 42"/>
    <property type="match status" value="1"/>
</dbReference>
<dbReference type="GO" id="GO:0019005">
    <property type="term" value="C:SCF ubiquitin ligase complex"/>
    <property type="evidence" value="ECO:0007669"/>
    <property type="project" value="TreeGrafter"/>
</dbReference>
<dbReference type="Gene3D" id="2.120.10.80">
    <property type="entry name" value="Kelch-type beta propeller"/>
    <property type="match status" value="1"/>
</dbReference>
<dbReference type="SUPFAM" id="SSF117281">
    <property type="entry name" value="Kelch motif"/>
    <property type="match status" value="1"/>
</dbReference>
<feature type="region of interest" description="Disordered" evidence="1">
    <location>
        <begin position="366"/>
        <end position="431"/>
    </location>
</feature>
<dbReference type="PANTHER" id="PTHR46432">
    <property type="entry name" value="F-BOX ONLY PROTEIN 42"/>
    <property type="match status" value="1"/>
</dbReference>
<gene>
    <name evidence="3" type="ORF">RUM43_008719</name>
</gene>
<feature type="compositionally biased region" description="Basic and acidic residues" evidence="1">
    <location>
        <begin position="469"/>
        <end position="484"/>
    </location>
</feature>
<dbReference type="Pfam" id="PF13415">
    <property type="entry name" value="Beta-prop_FBX42"/>
    <property type="match status" value="1"/>
</dbReference>
<reference evidence="3 4" key="1">
    <citation type="submission" date="2023-10" db="EMBL/GenBank/DDBJ databases">
        <title>Genomes of two closely related lineages of the louse Polyplax serrata with different host specificities.</title>
        <authorList>
            <person name="Martinu J."/>
            <person name="Tarabai H."/>
            <person name="Stefka J."/>
            <person name="Hypsa V."/>
        </authorList>
    </citation>
    <scope>NUCLEOTIDE SEQUENCE [LARGE SCALE GENOMIC DNA]</scope>
    <source>
        <strain evidence="3">HR10_N</strain>
    </source>
</reference>
<feature type="compositionally biased region" description="Low complexity" evidence="1">
    <location>
        <begin position="385"/>
        <end position="408"/>
    </location>
</feature>
<dbReference type="Pfam" id="PF12937">
    <property type="entry name" value="F-box-like"/>
    <property type="match status" value="1"/>
</dbReference>
<evidence type="ECO:0000256" key="1">
    <source>
        <dbReference type="SAM" id="MobiDB-lite"/>
    </source>
</evidence>
<protein>
    <recommendedName>
        <fullName evidence="2">F-box domain-containing protein</fullName>
    </recommendedName>
</protein>
<dbReference type="AlphaFoldDB" id="A0AAN8PGG0"/>
<feature type="domain" description="F-box" evidence="2">
    <location>
        <begin position="10"/>
        <end position="63"/>
    </location>
</feature>
<organism evidence="3 4">
    <name type="scientific">Polyplax serrata</name>
    <name type="common">Common mouse louse</name>
    <dbReference type="NCBI Taxonomy" id="468196"/>
    <lineage>
        <taxon>Eukaryota</taxon>
        <taxon>Metazoa</taxon>
        <taxon>Ecdysozoa</taxon>
        <taxon>Arthropoda</taxon>
        <taxon>Hexapoda</taxon>
        <taxon>Insecta</taxon>
        <taxon>Pterygota</taxon>
        <taxon>Neoptera</taxon>
        <taxon>Paraneoptera</taxon>
        <taxon>Psocodea</taxon>
        <taxon>Troctomorpha</taxon>
        <taxon>Phthiraptera</taxon>
        <taxon>Anoplura</taxon>
        <taxon>Polyplacidae</taxon>
        <taxon>Polyplax</taxon>
    </lineage>
</organism>
<sequence length="582" mass="65073">MGSTVDNPGEKTIDDLPDEVLEYILSLVSPYKDSDSCKLVSKRWCRTVNSVSYHSKNNLYRSVLNCNIVWERLVPNNIRATVITKRHSHAACYCDSFMYVFGGCTSRFTTFNDLWTLDLSKRNWIRLFTTGSYPSPKACATLCTHNKNLILFGGWTHPPTFPLHQTLKLFNELHIYNITSNKWTVIHTTVTPPSMAGHSATIHGNQMVVFGGYQTSETMFYRSSNSVWCYNLEMECWHQPKTSNPKPKSRYGQSQIFLDDNNLLIMGGCEGPNSILDDVWLLTIKPDTWTWKQIEVQNPQWAAPHIWCHPACRVGDVVVVFSRGSLQHVSRYFFVSSTSDHESDMVDDSIPPEVLARVPSQGQLPYVKDVNVNGHRGTLGKINRPSNEPSSSSSSSSHDPHPSTSQSSRRSNVLLGPKDAGPGPLSNSPRSNMDIQMAAFQDQTTTHRPGPSSKNRMKQLECLKRMEAKYKNTPKEEEPSRKADGDEDPSNPNPGPSGSGNAGTKMNMYVLDISQVLTENACVSWRPQRSHANAPREKILHSLVLGKGELILFGGVQKNPSVSCFKYASNTTHIITAPRNVV</sequence>
<dbReference type="EMBL" id="JAWJWE010000038">
    <property type="protein sequence ID" value="KAK6622868.1"/>
    <property type="molecule type" value="Genomic_DNA"/>
</dbReference>
<evidence type="ECO:0000259" key="2">
    <source>
        <dbReference type="PROSITE" id="PS50181"/>
    </source>
</evidence>
<dbReference type="Gene3D" id="1.20.1280.50">
    <property type="match status" value="1"/>
</dbReference>
<accession>A0AAN8PGG0</accession>
<dbReference type="CDD" id="cd22110">
    <property type="entry name" value="F-box_FBXO42"/>
    <property type="match status" value="1"/>
</dbReference>
<dbReference type="Proteomes" id="UP001372834">
    <property type="component" value="Unassembled WGS sequence"/>
</dbReference>
<dbReference type="InterPro" id="IPR001810">
    <property type="entry name" value="F-box_dom"/>
</dbReference>
<dbReference type="InterPro" id="IPR036047">
    <property type="entry name" value="F-box-like_dom_sf"/>
</dbReference>
<dbReference type="GO" id="GO:1990756">
    <property type="term" value="F:ubiquitin-like ligase-substrate adaptor activity"/>
    <property type="evidence" value="ECO:0007669"/>
    <property type="project" value="TreeGrafter"/>
</dbReference>
<feature type="region of interest" description="Disordered" evidence="1">
    <location>
        <begin position="469"/>
        <end position="505"/>
    </location>
</feature>
<dbReference type="InterPro" id="IPR015915">
    <property type="entry name" value="Kelch-typ_b-propeller"/>
</dbReference>
<dbReference type="PROSITE" id="PS50181">
    <property type="entry name" value="FBOX"/>
    <property type="match status" value="1"/>
</dbReference>